<reference evidence="1 2" key="1">
    <citation type="journal article" date="2010" name="Nature">
        <title>Genome sequencing and analysis of the model grass Brachypodium distachyon.</title>
        <authorList>
            <consortium name="International Brachypodium Initiative"/>
        </authorList>
    </citation>
    <scope>NUCLEOTIDE SEQUENCE [LARGE SCALE GENOMIC DNA]</scope>
    <source>
        <strain evidence="1 2">Bd21</strain>
    </source>
</reference>
<name>A0A2K2D523_BRADI</name>
<dbReference type="EnsemblPlants" id="PNT69385">
    <property type="protein sequence ID" value="PNT69385"/>
    <property type="gene ID" value="BRADI_3g54511v3"/>
</dbReference>
<dbReference type="Proteomes" id="UP000008810">
    <property type="component" value="Chromosome 3"/>
</dbReference>
<dbReference type="Gramene" id="PNT69385">
    <property type="protein sequence ID" value="PNT69385"/>
    <property type="gene ID" value="BRADI_3g54511v3"/>
</dbReference>
<reference evidence="1" key="2">
    <citation type="submission" date="2017-06" db="EMBL/GenBank/DDBJ databases">
        <title>WGS assembly of Brachypodium distachyon.</title>
        <authorList>
            <consortium name="The International Brachypodium Initiative"/>
            <person name="Lucas S."/>
            <person name="Harmon-Smith M."/>
            <person name="Lail K."/>
            <person name="Tice H."/>
            <person name="Grimwood J."/>
            <person name="Bruce D."/>
            <person name="Barry K."/>
            <person name="Shu S."/>
            <person name="Lindquist E."/>
            <person name="Wang M."/>
            <person name="Pitluck S."/>
            <person name="Vogel J.P."/>
            <person name="Garvin D.F."/>
            <person name="Mockler T.C."/>
            <person name="Schmutz J."/>
            <person name="Rokhsar D."/>
            <person name="Bevan M.W."/>
        </authorList>
    </citation>
    <scope>NUCLEOTIDE SEQUENCE</scope>
    <source>
        <strain evidence="1">Bd21</strain>
    </source>
</reference>
<evidence type="ECO:0000313" key="2">
    <source>
        <dbReference type="EnsemblPlants" id="PNT69385"/>
    </source>
</evidence>
<reference evidence="2" key="3">
    <citation type="submission" date="2018-08" db="UniProtKB">
        <authorList>
            <consortium name="EnsemblPlants"/>
        </authorList>
    </citation>
    <scope>IDENTIFICATION</scope>
    <source>
        <strain evidence="2">cv. Bd21</strain>
    </source>
</reference>
<evidence type="ECO:0000313" key="3">
    <source>
        <dbReference type="Proteomes" id="UP000008810"/>
    </source>
</evidence>
<keyword evidence="3" id="KW-1185">Reference proteome</keyword>
<accession>A0A2K2D523</accession>
<gene>
    <name evidence="1" type="ORF">BRADI_3g54511v3</name>
</gene>
<sequence length="93" mass="9860">MPHCTSPHFKSSGRCSCGKSISTLTPCLISLSFSFPSGRLMKLNDAPPICIEIVSVSQSCWVGGIFSSSETRGCFNHSILPLPISVILPSTSS</sequence>
<evidence type="ECO:0000313" key="1">
    <source>
        <dbReference type="EMBL" id="PNT69385.1"/>
    </source>
</evidence>
<protein>
    <submittedName>
        <fullName evidence="1 2">Uncharacterized protein</fullName>
    </submittedName>
</protein>
<dbReference type="InParanoid" id="A0A2K2D523"/>
<organism evidence="1">
    <name type="scientific">Brachypodium distachyon</name>
    <name type="common">Purple false brome</name>
    <name type="synonym">Trachynia distachya</name>
    <dbReference type="NCBI Taxonomy" id="15368"/>
    <lineage>
        <taxon>Eukaryota</taxon>
        <taxon>Viridiplantae</taxon>
        <taxon>Streptophyta</taxon>
        <taxon>Embryophyta</taxon>
        <taxon>Tracheophyta</taxon>
        <taxon>Spermatophyta</taxon>
        <taxon>Magnoliopsida</taxon>
        <taxon>Liliopsida</taxon>
        <taxon>Poales</taxon>
        <taxon>Poaceae</taxon>
        <taxon>BOP clade</taxon>
        <taxon>Pooideae</taxon>
        <taxon>Stipodae</taxon>
        <taxon>Brachypodieae</taxon>
        <taxon>Brachypodium</taxon>
    </lineage>
</organism>
<dbReference type="AlphaFoldDB" id="A0A2K2D523"/>
<proteinExistence type="predicted"/>
<dbReference type="EMBL" id="CM000882">
    <property type="protein sequence ID" value="PNT69385.1"/>
    <property type="molecule type" value="Genomic_DNA"/>
</dbReference>